<organism evidence="1">
    <name type="scientific">Tanacetum cinerariifolium</name>
    <name type="common">Dalmatian daisy</name>
    <name type="synonym">Chrysanthemum cinerariifolium</name>
    <dbReference type="NCBI Taxonomy" id="118510"/>
    <lineage>
        <taxon>Eukaryota</taxon>
        <taxon>Viridiplantae</taxon>
        <taxon>Streptophyta</taxon>
        <taxon>Embryophyta</taxon>
        <taxon>Tracheophyta</taxon>
        <taxon>Spermatophyta</taxon>
        <taxon>Magnoliopsida</taxon>
        <taxon>eudicotyledons</taxon>
        <taxon>Gunneridae</taxon>
        <taxon>Pentapetalae</taxon>
        <taxon>asterids</taxon>
        <taxon>campanulids</taxon>
        <taxon>Asterales</taxon>
        <taxon>Asteraceae</taxon>
        <taxon>Asteroideae</taxon>
        <taxon>Anthemideae</taxon>
        <taxon>Anthemidinae</taxon>
        <taxon>Tanacetum</taxon>
    </lineage>
</organism>
<accession>A0A699UKW3</accession>
<dbReference type="EMBL" id="BKCJ011334553">
    <property type="protein sequence ID" value="GFD22109.1"/>
    <property type="molecule type" value="Genomic_DNA"/>
</dbReference>
<evidence type="ECO:0008006" key="2">
    <source>
        <dbReference type="Google" id="ProtNLM"/>
    </source>
</evidence>
<evidence type="ECO:0000313" key="1">
    <source>
        <dbReference type="EMBL" id="GFD22109.1"/>
    </source>
</evidence>
<dbReference type="AlphaFoldDB" id="A0A699UKW3"/>
<gene>
    <name evidence="1" type="ORF">Tci_894078</name>
</gene>
<comment type="caution">
    <text evidence="1">The sequence shown here is derived from an EMBL/GenBank/DDBJ whole genome shotgun (WGS) entry which is preliminary data.</text>
</comment>
<protein>
    <recommendedName>
        <fullName evidence="2">Reverse transcriptase domain-containing protein</fullName>
    </recommendedName>
</protein>
<proteinExistence type="predicted"/>
<reference evidence="1" key="1">
    <citation type="journal article" date="2019" name="Sci. Rep.">
        <title>Draft genome of Tanacetum cinerariifolium, the natural source of mosquito coil.</title>
        <authorList>
            <person name="Yamashiro T."/>
            <person name="Shiraishi A."/>
            <person name="Satake H."/>
            <person name="Nakayama K."/>
        </authorList>
    </citation>
    <scope>NUCLEOTIDE SEQUENCE</scope>
</reference>
<feature type="non-terminal residue" evidence="1">
    <location>
        <position position="1"/>
    </location>
</feature>
<feature type="non-terminal residue" evidence="1">
    <location>
        <position position="84"/>
    </location>
</feature>
<sequence>DCNPEKEIRLIDKLLYDNLSPRPPEEFIFENSDAAIKSFSPSPIPVEDSDSLRDEINLSLTLDDSMPLGIEDDDYDSEGDILIL</sequence>
<name>A0A699UKW3_TANCI</name>